<dbReference type="InterPro" id="IPR011009">
    <property type="entry name" value="Kinase-like_dom_sf"/>
</dbReference>
<dbReference type="Gene3D" id="3.30.200.20">
    <property type="entry name" value="Phosphorylase Kinase, domain 1"/>
    <property type="match status" value="1"/>
</dbReference>
<sequence length="303" mass="35901">MTLNDHIEAAFPLAIRNMTKVRDVYRLLTTRGRVLCIKSYPIPEPEVRFIAQVMIHLAETGFRYGPRIIPTRDQALWTMRKEKAFMITNWVRGRAPNLGDRLEWRKAIRMLADFHRHAERMEIRDVPPERNRFAKLPNIIADYRKNMLEYPSVENMSACVSLCDDAIRYLSEPESLEAIKYEESVRAFVHGDYNYPNLVFDRRRFIHLIDFENTSHQVRMADLAHILHRNVAWKGDETLRWIEHYDRTRPLSSGDRHLLFALLHVPYPLVRAIRLHKCRQKIRNAMPKSKMIDQYVGSLKKII</sequence>
<evidence type="ECO:0000259" key="1">
    <source>
        <dbReference type="Pfam" id="PF01636"/>
    </source>
</evidence>
<evidence type="ECO:0000313" key="2">
    <source>
        <dbReference type="EMBL" id="MFC5468811.1"/>
    </source>
</evidence>
<dbReference type="EMBL" id="JBHSMH010000021">
    <property type="protein sequence ID" value="MFC5468811.1"/>
    <property type="molecule type" value="Genomic_DNA"/>
</dbReference>
<dbReference type="Proteomes" id="UP001596105">
    <property type="component" value="Unassembled WGS sequence"/>
</dbReference>
<dbReference type="Gene3D" id="3.90.1200.10">
    <property type="match status" value="1"/>
</dbReference>
<dbReference type="PANTHER" id="PTHR39179">
    <property type="entry name" value="SPORE COAT PROTEIN I"/>
    <property type="match status" value="1"/>
</dbReference>
<organism evidence="2 3">
    <name type="scientific">Cohnella suwonensis</name>
    <dbReference type="NCBI Taxonomy" id="696072"/>
    <lineage>
        <taxon>Bacteria</taxon>
        <taxon>Bacillati</taxon>
        <taxon>Bacillota</taxon>
        <taxon>Bacilli</taxon>
        <taxon>Bacillales</taxon>
        <taxon>Paenibacillaceae</taxon>
        <taxon>Cohnella</taxon>
    </lineage>
</organism>
<dbReference type="PANTHER" id="PTHR39179:SF3">
    <property type="entry name" value="COTS-RELATED PROTEIN"/>
    <property type="match status" value="1"/>
</dbReference>
<evidence type="ECO:0000313" key="3">
    <source>
        <dbReference type="Proteomes" id="UP001596105"/>
    </source>
</evidence>
<dbReference type="RefSeq" id="WP_209750317.1">
    <property type="nucleotide sequence ID" value="NZ_JBHSMH010000021.1"/>
</dbReference>
<feature type="domain" description="Aminoglycoside phosphotransferase" evidence="1">
    <location>
        <begin position="23"/>
        <end position="246"/>
    </location>
</feature>
<dbReference type="InterPro" id="IPR002575">
    <property type="entry name" value="Aminoglycoside_PTrfase"/>
</dbReference>
<keyword evidence="3" id="KW-1185">Reference proteome</keyword>
<dbReference type="Pfam" id="PF01636">
    <property type="entry name" value="APH"/>
    <property type="match status" value="1"/>
</dbReference>
<reference evidence="3" key="1">
    <citation type="journal article" date="2019" name="Int. J. Syst. Evol. Microbiol.">
        <title>The Global Catalogue of Microorganisms (GCM) 10K type strain sequencing project: providing services to taxonomists for standard genome sequencing and annotation.</title>
        <authorList>
            <consortium name="The Broad Institute Genomics Platform"/>
            <consortium name="The Broad Institute Genome Sequencing Center for Infectious Disease"/>
            <person name="Wu L."/>
            <person name="Ma J."/>
        </authorList>
    </citation>
    <scope>NUCLEOTIDE SEQUENCE [LARGE SCALE GENOMIC DNA]</scope>
    <source>
        <strain evidence="3">CCUG 57113</strain>
    </source>
</reference>
<accession>A0ABW0LW47</accession>
<dbReference type="SUPFAM" id="SSF56112">
    <property type="entry name" value="Protein kinase-like (PK-like)"/>
    <property type="match status" value="1"/>
</dbReference>
<comment type="caution">
    <text evidence="2">The sequence shown here is derived from an EMBL/GenBank/DDBJ whole genome shotgun (WGS) entry which is preliminary data.</text>
</comment>
<proteinExistence type="predicted"/>
<name>A0ABW0LW47_9BACL</name>
<gene>
    <name evidence="2" type="ORF">ACFPPD_08755</name>
</gene>
<dbReference type="InterPro" id="IPR047175">
    <property type="entry name" value="CotS-like"/>
</dbReference>
<protein>
    <submittedName>
        <fullName evidence="2">Phosphotransferase</fullName>
    </submittedName>
</protein>